<keyword evidence="2" id="KW-1185">Reference proteome</keyword>
<evidence type="ECO:0000313" key="2">
    <source>
        <dbReference type="Proteomes" id="UP000298030"/>
    </source>
</evidence>
<reference evidence="1 2" key="1">
    <citation type="journal article" date="2019" name="Nat. Ecol. Evol.">
        <title>Megaphylogeny resolves global patterns of mushroom evolution.</title>
        <authorList>
            <person name="Varga T."/>
            <person name="Krizsan K."/>
            <person name="Foldi C."/>
            <person name="Dima B."/>
            <person name="Sanchez-Garcia M."/>
            <person name="Sanchez-Ramirez S."/>
            <person name="Szollosi G.J."/>
            <person name="Szarkandi J.G."/>
            <person name="Papp V."/>
            <person name="Albert L."/>
            <person name="Andreopoulos W."/>
            <person name="Angelini C."/>
            <person name="Antonin V."/>
            <person name="Barry K.W."/>
            <person name="Bougher N.L."/>
            <person name="Buchanan P."/>
            <person name="Buyck B."/>
            <person name="Bense V."/>
            <person name="Catcheside P."/>
            <person name="Chovatia M."/>
            <person name="Cooper J."/>
            <person name="Damon W."/>
            <person name="Desjardin D."/>
            <person name="Finy P."/>
            <person name="Geml J."/>
            <person name="Haridas S."/>
            <person name="Hughes K."/>
            <person name="Justo A."/>
            <person name="Karasinski D."/>
            <person name="Kautmanova I."/>
            <person name="Kiss B."/>
            <person name="Kocsube S."/>
            <person name="Kotiranta H."/>
            <person name="LaButti K.M."/>
            <person name="Lechner B.E."/>
            <person name="Liimatainen K."/>
            <person name="Lipzen A."/>
            <person name="Lukacs Z."/>
            <person name="Mihaltcheva S."/>
            <person name="Morgado L.N."/>
            <person name="Niskanen T."/>
            <person name="Noordeloos M.E."/>
            <person name="Ohm R.A."/>
            <person name="Ortiz-Santana B."/>
            <person name="Ovrebo C."/>
            <person name="Racz N."/>
            <person name="Riley R."/>
            <person name="Savchenko A."/>
            <person name="Shiryaev A."/>
            <person name="Soop K."/>
            <person name="Spirin V."/>
            <person name="Szebenyi C."/>
            <person name="Tomsovsky M."/>
            <person name="Tulloss R.E."/>
            <person name="Uehling J."/>
            <person name="Grigoriev I.V."/>
            <person name="Vagvolgyi C."/>
            <person name="Papp T."/>
            <person name="Martin F.M."/>
            <person name="Miettinen O."/>
            <person name="Hibbett D.S."/>
            <person name="Nagy L.G."/>
        </authorList>
    </citation>
    <scope>NUCLEOTIDE SEQUENCE [LARGE SCALE GENOMIC DNA]</scope>
    <source>
        <strain evidence="1 2">FP101781</strain>
    </source>
</reference>
<dbReference type="AlphaFoldDB" id="A0A4Y7THP9"/>
<dbReference type="Proteomes" id="UP000298030">
    <property type="component" value="Unassembled WGS sequence"/>
</dbReference>
<organism evidence="1 2">
    <name type="scientific">Coprinellus micaceus</name>
    <name type="common">Glistening ink-cap mushroom</name>
    <name type="synonym">Coprinus micaceus</name>
    <dbReference type="NCBI Taxonomy" id="71717"/>
    <lineage>
        <taxon>Eukaryota</taxon>
        <taxon>Fungi</taxon>
        <taxon>Dikarya</taxon>
        <taxon>Basidiomycota</taxon>
        <taxon>Agaricomycotina</taxon>
        <taxon>Agaricomycetes</taxon>
        <taxon>Agaricomycetidae</taxon>
        <taxon>Agaricales</taxon>
        <taxon>Agaricineae</taxon>
        <taxon>Psathyrellaceae</taxon>
        <taxon>Coprinellus</taxon>
    </lineage>
</organism>
<protein>
    <submittedName>
        <fullName evidence="1">Uncharacterized protein</fullName>
    </submittedName>
</protein>
<name>A0A4Y7THP9_COPMI</name>
<sequence length="195" mass="22254">MKMPAGVPPETRRTLEWSSETVWLEHLGRYDPSGMIDLLFQHPAVNINSPQWLGQIQKGQRGVDVILAILRHRGLDINTFLARAMTEGNQKYDARFLLWHPPFSMTIAAHPHLDVNAALRTAQECGQWDVAETLLQSLSRSGTLLPEPRGGGDDDLDRLARELVEECVERFREEHTSGPAQREFIFYDRRTDLAR</sequence>
<accession>A0A4Y7THP9</accession>
<dbReference type="EMBL" id="QPFP01000011">
    <property type="protein sequence ID" value="TEB33693.1"/>
    <property type="molecule type" value="Genomic_DNA"/>
</dbReference>
<evidence type="ECO:0000313" key="1">
    <source>
        <dbReference type="EMBL" id="TEB33693.1"/>
    </source>
</evidence>
<comment type="caution">
    <text evidence="1">The sequence shown here is derived from an EMBL/GenBank/DDBJ whole genome shotgun (WGS) entry which is preliminary data.</text>
</comment>
<proteinExistence type="predicted"/>
<gene>
    <name evidence="1" type="ORF">FA13DRAFT_1729960</name>
</gene>